<organism evidence="3 4">
    <name type="scientific">Shigella dysenteriae WRSd3</name>
    <dbReference type="NCBI Taxonomy" id="1401327"/>
    <lineage>
        <taxon>Bacteria</taxon>
        <taxon>Pseudomonadati</taxon>
        <taxon>Pseudomonadota</taxon>
        <taxon>Gammaproteobacteria</taxon>
        <taxon>Enterobacterales</taxon>
        <taxon>Enterobacteriaceae</taxon>
        <taxon>Shigella</taxon>
    </lineage>
</organism>
<dbReference type="InterPro" id="IPR042099">
    <property type="entry name" value="ANL_N_sf"/>
</dbReference>
<dbReference type="EMBL" id="AXUT01000017">
    <property type="protein sequence ID" value="ESU82224.1"/>
    <property type="molecule type" value="Genomic_DNA"/>
</dbReference>
<accession>A0A090NNX1</accession>
<dbReference type="Pfam" id="PF00501">
    <property type="entry name" value="AMP-binding"/>
    <property type="match status" value="1"/>
</dbReference>
<gene>
    <name evidence="3" type="ORF">WRSd3_00211</name>
</gene>
<comment type="caution">
    <text evidence="3">The sequence shown here is derived from an EMBL/GenBank/DDBJ whole genome shotgun (WGS) entry which is preliminary data.</text>
</comment>
<dbReference type="Gene3D" id="3.40.50.12780">
    <property type="entry name" value="N-terminal domain of ligase-like"/>
    <property type="match status" value="1"/>
</dbReference>
<proteinExistence type="inferred from homology"/>
<dbReference type="PATRIC" id="fig|1401327.3.peg.189"/>
<sequence>MEASPSNKIFTHSLPMRYADFPTLVDALDYAALSSAGMNFYDRRCQLEDQLEYQTLKARAEAGAKRLLSLNLKKGDRVTLIAETSSGFVEAFFACQYAGLVAVPLAIPMGVGQRDSWSAKLQGLLASCQPAAIITGDEWLPLVNAATHDNPELHVLSHYRKPMLRSSVQFRTISPTSSTPPAAPVFPVASLSPIAK</sequence>
<keyword evidence="3" id="KW-0436">Ligase</keyword>
<dbReference type="PANTHER" id="PTHR22754:SF32">
    <property type="entry name" value="DISCO-INTERACTING PROTEIN 2"/>
    <property type="match status" value="1"/>
</dbReference>
<dbReference type="EC" id="6.2.1.-" evidence="3"/>
<dbReference type="AlphaFoldDB" id="A0A090NNX1"/>
<comment type="similarity">
    <text evidence="1">Belongs to the ATP-dependent AMP-binding enzyme family.</text>
</comment>
<dbReference type="Proteomes" id="UP000017944">
    <property type="component" value="Unassembled WGS sequence"/>
</dbReference>
<name>A0A090NNX1_SHIDY</name>
<evidence type="ECO:0000256" key="1">
    <source>
        <dbReference type="ARBA" id="ARBA00006432"/>
    </source>
</evidence>
<evidence type="ECO:0000313" key="4">
    <source>
        <dbReference type="Proteomes" id="UP000017944"/>
    </source>
</evidence>
<evidence type="ECO:0000259" key="2">
    <source>
        <dbReference type="Pfam" id="PF00501"/>
    </source>
</evidence>
<dbReference type="InterPro" id="IPR000873">
    <property type="entry name" value="AMP-dep_synth/lig_dom"/>
</dbReference>
<dbReference type="PANTHER" id="PTHR22754">
    <property type="entry name" value="DISCO-INTERACTING PROTEIN 2 DIP2 -RELATED"/>
    <property type="match status" value="1"/>
</dbReference>
<reference evidence="3 4" key="1">
    <citation type="submission" date="2013-10" db="EMBL/GenBank/DDBJ databases">
        <title>Draft genomes and the virulence plasmids of Sd1617 vaccine constructs: WRSd3 and WRSd5.</title>
        <authorList>
            <person name="Aksomboon Vongsawan A."/>
            <person name="Venkatesan M.M."/>
            <person name="Vaisvil B."/>
            <person name="Emel G."/>
            <person name="Kepatral V."/>
            <person name="Sethabutr O."/>
            <person name="Serichantalergs O."/>
            <person name="Mason C."/>
        </authorList>
    </citation>
    <scope>NUCLEOTIDE SEQUENCE [LARGE SCALE GENOMIC DNA]</scope>
    <source>
        <strain evidence="3 4">WRSd3</strain>
    </source>
</reference>
<feature type="domain" description="AMP-dependent synthetase/ligase" evidence="2">
    <location>
        <begin position="49"/>
        <end position="150"/>
    </location>
</feature>
<dbReference type="SUPFAM" id="SSF56801">
    <property type="entry name" value="Acetyl-CoA synthetase-like"/>
    <property type="match status" value="1"/>
</dbReference>
<dbReference type="GO" id="GO:0016877">
    <property type="term" value="F:ligase activity, forming carbon-sulfur bonds"/>
    <property type="evidence" value="ECO:0007669"/>
    <property type="project" value="UniProtKB-ARBA"/>
</dbReference>
<protein>
    <submittedName>
        <fullName evidence="3">Acyl-CoA synthetase</fullName>
        <ecNumber evidence="3">6.2.1.-</ecNumber>
    </submittedName>
</protein>
<evidence type="ECO:0000313" key="3">
    <source>
        <dbReference type="EMBL" id="ESU82224.1"/>
    </source>
</evidence>